<reference evidence="4" key="1">
    <citation type="journal article" date="2019" name="Int. J. Syst. Evol. Microbiol.">
        <title>The Global Catalogue of Microorganisms (GCM) 10K type strain sequencing project: providing services to taxonomists for standard genome sequencing and annotation.</title>
        <authorList>
            <consortium name="The Broad Institute Genomics Platform"/>
            <consortium name="The Broad Institute Genome Sequencing Center for Infectious Disease"/>
            <person name="Wu L."/>
            <person name="Ma J."/>
        </authorList>
    </citation>
    <scope>NUCLEOTIDE SEQUENCE [LARGE SCALE GENOMIC DNA]</scope>
    <source>
        <strain evidence="4">NBRC 108725</strain>
    </source>
</reference>
<dbReference type="Proteomes" id="UP001321498">
    <property type="component" value="Chromosome"/>
</dbReference>
<feature type="chain" id="PRO_5046807032" evidence="2">
    <location>
        <begin position="23"/>
        <end position="140"/>
    </location>
</feature>
<feature type="compositionally biased region" description="Low complexity" evidence="1">
    <location>
        <begin position="129"/>
        <end position="140"/>
    </location>
</feature>
<evidence type="ECO:0000313" key="4">
    <source>
        <dbReference type="Proteomes" id="UP001321498"/>
    </source>
</evidence>
<proteinExistence type="predicted"/>
<dbReference type="RefSeq" id="WP_286278049.1">
    <property type="nucleotide sequence ID" value="NZ_AP027731.1"/>
</dbReference>
<evidence type="ECO:0000256" key="2">
    <source>
        <dbReference type="SAM" id="SignalP"/>
    </source>
</evidence>
<evidence type="ECO:0000256" key="1">
    <source>
        <dbReference type="SAM" id="MobiDB-lite"/>
    </source>
</evidence>
<dbReference type="PROSITE" id="PS51257">
    <property type="entry name" value="PROKAR_LIPOPROTEIN"/>
    <property type="match status" value="1"/>
</dbReference>
<feature type="region of interest" description="Disordered" evidence="1">
    <location>
        <begin position="104"/>
        <end position="140"/>
    </location>
</feature>
<feature type="compositionally biased region" description="Polar residues" evidence="1">
    <location>
        <begin position="118"/>
        <end position="128"/>
    </location>
</feature>
<dbReference type="EMBL" id="AP027731">
    <property type="protein sequence ID" value="BDZ44604.1"/>
    <property type="molecule type" value="Genomic_DNA"/>
</dbReference>
<feature type="signal peptide" evidence="2">
    <location>
        <begin position="1"/>
        <end position="22"/>
    </location>
</feature>
<accession>A0ABM8G8S9</accession>
<name>A0ABM8G8S9_9MICO</name>
<keyword evidence="2" id="KW-0732">Signal</keyword>
<sequence>MQNRRRAVLAVLIGVALAPGLAGCSGNPIENLIHNATGGGVELGGSKVPDGFPTEVPLYDGEVLYGIAVGGDEGGKTYNVTIRVPEGAGEQIQTDLTDAGFTLVGGSDPAGEGEPPTTARTGASSWCSRRTATAGWRTTR</sequence>
<keyword evidence="4" id="KW-1185">Reference proteome</keyword>
<evidence type="ECO:0000313" key="3">
    <source>
        <dbReference type="EMBL" id="BDZ44604.1"/>
    </source>
</evidence>
<gene>
    <name evidence="3" type="ORF">GCM10025866_05130</name>
</gene>
<protein>
    <submittedName>
        <fullName evidence="3">Uncharacterized protein</fullName>
    </submittedName>
</protein>
<organism evidence="3 4">
    <name type="scientific">Naasia aerilata</name>
    <dbReference type="NCBI Taxonomy" id="1162966"/>
    <lineage>
        <taxon>Bacteria</taxon>
        <taxon>Bacillati</taxon>
        <taxon>Actinomycetota</taxon>
        <taxon>Actinomycetes</taxon>
        <taxon>Micrococcales</taxon>
        <taxon>Microbacteriaceae</taxon>
        <taxon>Naasia</taxon>
    </lineage>
</organism>